<dbReference type="EMBL" id="JMSE01001448">
    <property type="protein sequence ID" value="KDN60985.1"/>
    <property type="molecule type" value="Genomic_DNA"/>
</dbReference>
<evidence type="ECO:0000256" key="1">
    <source>
        <dbReference type="SAM" id="MobiDB-lite"/>
    </source>
</evidence>
<dbReference type="HOGENOM" id="CLU_067171_1_0_1"/>
<feature type="region of interest" description="Disordered" evidence="1">
    <location>
        <begin position="259"/>
        <end position="282"/>
    </location>
</feature>
<gene>
    <name evidence="3" type="ORF">CSUB01_01122</name>
</gene>
<proteinExistence type="predicted"/>
<dbReference type="AlphaFoldDB" id="A0A066X4N4"/>
<dbReference type="OMA" id="REYPGGW"/>
<evidence type="ECO:0000313" key="4">
    <source>
        <dbReference type="Proteomes" id="UP000027238"/>
    </source>
</evidence>
<comment type="caution">
    <text evidence="3">The sequence shown here is derived from an EMBL/GenBank/DDBJ whole genome shotgun (WGS) entry which is preliminary data.</text>
</comment>
<dbReference type="Proteomes" id="UP000027238">
    <property type="component" value="Unassembled WGS sequence"/>
</dbReference>
<organism evidence="3 4">
    <name type="scientific">Colletotrichum sublineola</name>
    <name type="common">Sorghum anthracnose fungus</name>
    <dbReference type="NCBI Taxonomy" id="1173701"/>
    <lineage>
        <taxon>Eukaryota</taxon>
        <taxon>Fungi</taxon>
        <taxon>Dikarya</taxon>
        <taxon>Ascomycota</taxon>
        <taxon>Pezizomycotina</taxon>
        <taxon>Sordariomycetes</taxon>
        <taxon>Hypocreomycetidae</taxon>
        <taxon>Glomerellales</taxon>
        <taxon>Glomerellaceae</taxon>
        <taxon>Colletotrichum</taxon>
        <taxon>Colletotrichum graminicola species complex</taxon>
    </lineage>
</organism>
<reference evidence="4" key="1">
    <citation type="journal article" date="2014" name="Genome Announc.">
        <title>Draft genome sequence of Colletotrichum sublineola, a destructive pathogen of cultivated sorghum.</title>
        <authorList>
            <person name="Baroncelli R."/>
            <person name="Sanz-Martin J.M."/>
            <person name="Rech G.E."/>
            <person name="Sukno S.A."/>
            <person name="Thon M.R."/>
        </authorList>
    </citation>
    <scope>NUCLEOTIDE SEQUENCE [LARGE SCALE GENOMIC DNA]</scope>
    <source>
        <strain evidence="4">TX430BB</strain>
    </source>
</reference>
<keyword evidence="4" id="KW-1185">Reference proteome</keyword>
<sequence length="282" mass="30357">MRSASLSLAAAALLLTGTGTAAIGKPPAPQAKTTMADNFPWRDPFAAGTAGAYAAVCEASATFPAAQYTLHDLFDKPPTGLFHYGDGLKAFFSGREYPGGWAGLDRHMYDRNLLMMEYADVPPRARAWIEAQERAADDDDDDDDDGAGKGLFAVFDKPASPEDKVTERVVVPPEGEVDRALDGNRVVIFAPGALYHVLPLFVADGSDCEDTLADLSNYKAVPEDGAVVAWPVSHSRPDVDNHKRDIKFTVKAQVLKRKEGAADGEAVGEEKPAPWEPVRDEL</sequence>
<dbReference type="eggNOG" id="ENOG502T26A">
    <property type="taxonomic scope" value="Eukaryota"/>
</dbReference>
<evidence type="ECO:0000256" key="2">
    <source>
        <dbReference type="SAM" id="SignalP"/>
    </source>
</evidence>
<dbReference type="OrthoDB" id="4359806at2759"/>
<accession>A0A066X4N4</accession>
<feature type="compositionally biased region" description="Basic and acidic residues" evidence="1">
    <location>
        <begin position="268"/>
        <end position="282"/>
    </location>
</feature>
<feature type="chain" id="PRO_5001629861" evidence="2">
    <location>
        <begin position="22"/>
        <end position="282"/>
    </location>
</feature>
<evidence type="ECO:0000313" key="3">
    <source>
        <dbReference type="EMBL" id="KDN60985.1"/>
    </source>
</evidence>
<protein>
    <submittedName>
        <fullName evidence="3">Uncharacterized protein</fullName>
    </submittedName>
</protein>
<feature type="signal peptide" evidence="2">
    <location>
        <begin position="1"/>
        <end position="21"/>
    </location>
</feature>
<keyword evidence="2" id="KW-0732">Signal</keyword>
<name>A0A066X4N4_COLSU</name>